<gene>
    <name evidence="1" type="ORF">KQJ23_00365</name>
</gene>
<accession>A0ABS6FJX1</accession>
<organism evidence="1 2">
    <name type="scientific">Paenibacillus brevis</name>
    <dbReference type="NCBI Taxonomy" id="2841508"/>
    <lineage>
        <taxon>Bacteria</taxon>
        <taxon>Bacillati</taxon>
        <taxon>Bacillota</taxon>
        <taxon>Bacilli</taxon>
        <taxon>Bacillales</taxon>
        <taxon>Paenibacillaceae</taxon>
        <taxon>Paenibacillus</taxon>
    </lineage>
</organism>
<evidence type="ECO:0000313" key="1">
    <source>
        <dbReference type="EMBL" id="MBU5670271.1"/>
    </source>
</evidence>
<name>A0ABS6FJX1_9BACL</name>
<proteinExistence type="predicted"/>
<keyword evidence="2" id="KW-1185">Reference proteome</keyword>
<evidence type="ECO:0000313" key="2">
    <source>
        <dbReference type="Proteomes" id="UP000743001"/>
    </source>
</evidence>
<protein>
    <submittedName>
        <fullName evidence="1">Uncharacterized protein</fullName>
    </submittedName>
</protein>
<dbReference type="Proteomes" id="UP000743001">
    <property type="component" value="Unassembled WGS sequence"/>
</dbReference>
<dbReference type="RefSeq" id="WP_216476612.1">
    <property type="nucleotide sequence ID" value="NZ_JAHLQJ010000001.1"/>
</dbReference>
<reference evidence="1 2" key="1">
    <citation type="submission" date="2021-06" db="EMBL/GenBank/DDBJ databases">
        <authorList>
            <person name="Sun Q."/>
            <person name="Li D."/>
        </authorList>
    </citation>
    <scope>NUCLEOTIDE SEQUENCE [LARGE SCALE GENOMIC DNA]</scope>
    <source>
        <strain evidence="1 2">MSJ-6</strain>
    </source>
</reference>
<sequence length="85" mass="9880">MRQLKHEECLSLLDSISKSPEGDWTHELTEIATGPARYVDRVKLPNDLEVVYFRHPDGARSWPAANWDRFAVQRAPQKVEQMTLF</sequence>
<comment type="caution">
    <text evidence="1">The sequence shown here is derived from an EMBL/GenBank/DDBJ whole genome shotgun (WGS) entry which is preliminary data.</text>
</comment>
<dbReference type="EMBL" id="JAHLQJ010000001">
    <property type="protein sequence ID" value="MBU5670271.1"/>
    <property type="molecule type" value="Genomic_DNA"/>
</dbReference>